<comment type="subcellular location">
    <subcellularLocation>
        <location evidence="1 11">Cell membrane</location>
        <topology evidence="1 11">Multi-pass membrane protein</topology>
    </subcellularLocation>
</comment>
<organism evidence="13 14">
    <name type="scientific">Microbacterium oxydans</name>
    <dbReference type="NCBI Taxonomy" id="82380"/>
    <lineage>
        <taxon>Bacteria</taxon>
        <taxon>Bacillati</taxon>
        <taxon>Actinomycetota</taxon>
        <taxon>Actinomycetes</taxon>
        <taxon>Micrococcales</taxon>
        <taxon>Microbacteriaceae</taxon>
        <taxon>Microbacterium</taxon>
    </lineage>
</organism>
<feature type="transmembrane region" description="Helical" evidence="11">
    <location>
        <begin position="68"/>
        <end position="87"/>
    </location>
</feature>
<evidence type="ECO:0000313" key="14">
    <source>
        <dbReference type="Proteomes" id="UP000033725"/>
    </source>
</evidence>
<feature type="transmembrane region" description="Helical" evidence="11">
    <location>
        <begin position="123"/>
        <end position="140"/>
    </location>
</feature>
<feature type="transmembrane region" description="Helical" evidence="11">
    <location>
        <begin position="241"/>
        <end position="261"/>
    </location>
</feature>
<keyword evidence="7" id="KW-0972">Capsule biogenesis/degradation</keyword>
<keyword evidence="10" id="KW-0046">Antibiotic resistance</keyword>
<dbReference type="GO" id="GO:0043190">
    <property type="term" value="C:ATP-binding cassette (ABC) transporter complex"/>
    <property type="evidence" value="ECO:0007669"/>
    <property type="project" value="InterPro"/>
</dbReference>
<dbReference type="PRINTS" id="PR00164">
    <property type="entry name" value="ABC2TRNSPORT"/>
</dbReference>
<dbReference type="Pfam" id="PF01061">
    <property type="entry name" value="ABC2_membrane"/>
    <property type="match status" value="1"/>
</dbReference>
<dbReference type="EMBL" id="JYIV01000021">
    <property type="protein sequence ID" value="KJL24051.1"/>
    <property type="molecule type" value="Genomic_DNA"/>
</dbReference>
<reference evidence="13 14" key="1">
    <citation type="submission" date="2015-02" db="EMBL/GenBank/DDBJ databases">
        <title>Draft genome sequences of ten Microbacterium spp. with emphasis on heavy metal contaminated environments.</title>
        <authorList>
            <person name="Corretto E."/>
        </authorList>
    </citation>
    <scope>NUCLEOTIDE SEQUENCE [LARGE SCALE GENOMIC DNA]</scope>
    <source>
        <strain evidence="13 14">BEL163</strain>
    </source>
</reference>
<dbReference type="AlphaFoldDB" id="A0A0F0KXR3"/>
<feature type="domain" description="ABC transmembrane type-2" evidence="12">
    <location>
        <begin position="36"/>
        <end position="264"/>
    </location>
</feature>
<evidence type="ECO:0000256" key="10">
    <source>
        <dbReference type="ARBA" id="ARBA00023251"/>
    </source>
</evidence>
<dbReference type="GO" id="GO:0015920">
    <property type="term" value="P:lipopolysaccharide transport"/>
    <property type="evidence" value="ECO:0007669"/>
    <property type="project" value="TreeGrafter"/>
</dbReference>
<dbReference type="OrthoDB" id="9789409at2"/>
<dbReference type="Proteomes" id="UP000033725">
    <property type="component" value="Unassembled WGS sequence"/>
</dbReference>
<keyword evidence="5" id="KW-0762">Sugar transport</keyword>
<evidence type="ECO:0000256" key="9">
    <source>
        <dbReference type="ARBA" id="ARBA00023136"/>
    </source>
</evidence>
<dbReference type="PANTHER" id="PTHR30413">
    <property type="entry name" value="INNER MEMBRANE TRANSPORT PERMEASE"/>
    <property type="match status" value="1"/>
</dbReference>
<comment type="similarity">
    <text evidence="2 11">Belongs to the ABC-2 integral membrane protein family.</text>
</comment>
<evidence type="ECO:0000313" key="13">
    <source>
        <dbReference type="EMBL" id="KJL24051.1"/>
    </source>
</evidence>
<dbReference type="GO" id="GO:0140359">
    <property type="term" value="F:ABC-type transporter activity"/>
    <property type="evidence" value="ECO:0007669"/>
    <property type="project" value="InterPro"/>
</dbReference>
<evidence type="ECO:0000256" key="1">
    <source>
        <dbReference type="ARBA" id="ARBA00004651"/>
    </source>
</evidence>
<evidence type="ECO:0000259" key="12">
    <source>
        <dbReference type="PROSITE" id="PS51012"/>
    </source>
</evidence>
<feature type="transmembrane region" description="Helical" evidence="11">
    <location>
        <begin position="160"/>
        <end position="183"/>
    </location>
</feature>
<evidence type="ECO:0000256" key="2">
    <source>
        <dbReference type="ARBA" id="ARBA00007783"/>
    </source>
</evidence>
<protein>
    <recommendedName>
        <fullName evidence="11">Transport permease protein</fullName>
    </recommendedName>
</protein>
<keyword evidence="3 11" id="KW-0813">Transport</keyword>
<evidence type="ECO:0000256" key="11">
    <source>
        <dbReference type="RuleBase" id="RU361157"/>
    </source>
</evidence>
<name>A0A0F0KXR3_9MICO</name>
<keyword evidence="6 11" id="KW-0812">Transmembrane</keyword>
<gene>
    <name evidence="13" type="primary">tagG_2</name>
    <name evidence="13" type="ORF">RN51_01216</name>
</gene>
<dbReference type="RefSeq" id="WP_045263142.1">
    <property type="nucleotide sequence ID" value="NZ_JYIV01000021.1"/>
</dbReference>
<keyword evidence="4 11" id="KW-1003">Cell membrane</keyword>
<keyword evidence="9 11" id="KW-0472">Membrane</keyword>
<keyword evidence="8 11" id="KW-1133">Transmembrane helix</keyword>
<dbReference type="InterPro" id="IPR047817">
    <property type="entry name" value="ABC2_TM_bact-type"/>
</dbReference>
<dbReference type="InterPro" id="IPR013525">
    <property type="entry name" value="ABC2_TM"/>
</dbReference>
<comment type="caution">
    <text evidence="13">The sequence shown here is derived from an EMBL/GenBank/DDBJ whole genome shotgun (WGS) entry which is preliminary data.</text>
</comment>
<evidence type="ECO:0000256" key="3">
    <source>
        <dbReference type="ARBA" id="ARBA00022448"/>
    </source>
</evidence>
<dbReference type="PANTHER" id="PTHR30413:SF10">
    <property type="entry name" value="CAPSULE POLYSACCHARIDE EXPORT INNER-MEMBRANE PROTEIN CTRC"/>
    <property type="match status" value="1"/>
</dbReference>
<evidence type="ECO:0000256" key="4">
    <source>
        <dbReference type="ARBA" id="ARBA00022475"/>
    </source>
</evidence>
<feature type="transmembrane region" description="Helical" evidence="11">
    <location>
        <begin position="190"/>
        <end position="206"/>
    </location>
</feature>
<dbReference type="GO" id="GO:0046677">
    <property type="term" value="P:response to antibiotic"/>
    <property type="evidence" value="ECO:0007669"/>
    <property type="project" value="UniProtKB-KW"/>
</dbReference>
<proteinExistence type="inferred from homology"/>
<dbReference type="PATRIC" id="fig|82380.10.peg.1222"/>
<evidence type="ECO:0000256" key="7">
    <source>
        <dbReference type="ARBA" id="ARBA00022903"/>
    </source>
</evidence>
<accession>A0A0F0KXR3</accession>
<feature type="transmembrane region" description="Helical" evidence="11">
    <location>
        <begin position="35"/>
        <end position="56"/>
    </location>
</feature>
<dbReference type="PROSITE" id="PS51012">
    <property type="entry name" value="ABC_TM2"/>
    <property type="match status" value="1"/>
</dbReference>
<evidence type="ECO:0000256" key="8">
    <source>
        <dbReference type="ARBA" id="ARBA00022989"/>
    </source>
</evidence>
<dbReference type="InterPro" id="IPR000412">
    <property type="entry name" value="ABC_2_transport"/>
</dbReference>
<sequence>MSHAAVGAPGTPRRYLHSLWLLSSRDLKVRYSTSLLGYLWSVLDPLVMSAIYWFVFTQVFNRDVGEEPYIIFLISALLPWVWFNASVSDFTRAFKKDARLVRSTAIPRSIWVNRIVLSKGIEYLFSLPVLVLFIVVNLFVELDPGRTVHVGWGILWMPVAMLLQTVLLIGLGLLIAPLCVLFVDLERTTALVLRAMFYATPIIYNVTDLPGIFQTLGAFNPLAGIMMLYRMPFFPDQWNPFTLAISALMSVLILGLGVWTFRSLERPVLKEL</sequence>
<evidence type="ECO:0000256" key="6">
    <source>
        <dbReference type="ARBA" id="ARBA00022692"/>
    </source>
</evidence>
<evidence type="ECO:0000256" key="5">
    <source>
        <dbReference type="ARBA" id="ARBA00022597"/>
    </source>
</evidence>